<organism evidence="1">
    <name type="scientific">Rhizophora mucronata</name>
    <name type="common">Asiatic mangrove</name>
    <dbReference type="NCBI Taxonomy" id="61149"/>
    <lineage>
        <taxon>Eukaryota</taxon>
        <taxon>Viridiplantae</taxon>
        <taxon>Streptophyta</taxon>
        <taxon>Embryophyta</taxon>
        <taxon>Tracheophyta</taxon>
        <taxon>Spermatophyta</taxon>
        <taxon>Magnoliopsida</taxon>
        <taxon>eudicotyledons</taxon>
        <taxon>Gunneridae</taxon>
        <taxon>Pentapetalae</taxon>
        <taxon>rosids</taxon>
        <taxon>fabids</taxon>
        <taxon>Malpighiales</taxon>
        <taxon>Rhizophoraceae</taxon>
        <taxon>Rhizophora</taxon>
    </lineage>
</organism>
<sequence>MLSKVAEVKKSCTFRICT</sequence>
<reference evidence="1" key="1">
    <citation type="submission" date="2018-02" db="EMBL/GenBank/DDBJ databases">
        <title>Rhizophora mucronata_Transcriptome.</title>
        <authorList>
            <person name="Meera S.P."/>
            <person name="Sreeshan A."/>
            <person name="Augustine A."/>
        </authorList>
    </citation>
    <scope>NUCLEOTIDE SEQUENCE</scope>
    <source>
        <tissue evidence="1">Leaf</tissue>
    </source>
</reference>
<name>A0A2P2QMV9_RHIMU</name>
<dbReference type="AlphaFoldDB" id="A0A2P2QMV9"/>
<dbReference type="EMBL" id="GGEC01087819">
    <property type="protein sequence ID" value="MBX68303.1"/>
    <property type="molecule type" value="Transcribed_RNA"/>
</dbReference>
<evidence type="ECO:0000313" key="1">
    <source>
        <dbReference type="EMBL" id="MBX68303.1"/>
    </source>
</evidence>
<protein>
    <submittedName>
        <fullName evidence="1">Uncharacterized protein</fullName>
    </submittedName>
</protein>
<accession>A0A2P2QMV9</accession>
<proteinExistence type="predicted"/>